<dbReference type="InterPro" id="IPR017896">
    <property type="entry name" value="4Fe4S_Fe-S-bd"/>
</dbReference>
<dbReference type="InterPro" id="IPR036812">
    <property type="entry name" value="NAD(P)_OxRdtase_dom_sf"/>
</dbReference>
<organism evidence="5 6">
    <name type="scientific">Fundidesulfovibrio magnetotacticus</name>
    <dbReference type="NCBI Taxonomy" id="2730080"/>
    <lineage>
        <taxon>Bacteria</taxon>
        <taxon>Pseudomonadati</taxon>
        <taxon>Thermodesulfobacteriota</taxon>
        <taxon>Desulfovibrionia</taxon>
        <taxon>Desulfovibrionales</taxon>
        <taxon>Desulfovibrionaceae</taxon>
        <taxon>Fundidesulfovibrio</taxon>
    </lineage>
</organism>
<feature type="domain" description="4Fe-4S ferredoxin-type" evidence="4">
    <location>
        <begin position="344"/>
        <end position="375"/>
    </location>
</feature>
<dbReference type="GO" id="GO:0016491">
    <property type="term" value="F:oxidoreductase activity"/>
    <property type="evidence" value="ECO:0007669"/>
    <property type="project" value="UniProtKB-KW"/>
</dbReference>
<sequence>MLTRKMPKTGDELSILGFGCMRMPLKDGAIDEPRAIAQIRSAIEAGVNYLDTAWPYHGGASEPLLGKALQGGWRDRVKVATKLPTWLIHSREDMDRYLNAQLERLGTDRIDYYLVHALDGVSWDAIDSRGVRAFLDQAKADGRIVNAGFSYHGLPEDFARIVDAHPWEFCQIQYNYLDQEYQAGTAGLKHAASRGLGVVVMEPLRGGNLALPEAPPAVAALWDQAPVKRTPVEWALRWVWDHPEVTVVLSGMNEESHIAQNLAVAAQAAPRSLTAGELELVERVRRTYHELMQVDCTGCAYCMPCPAGVKIPTCFDFFNKMHMFGNGDEARFMYAAFGGGITGGGTTGFASQCVACGECLEKCPQHIAIPEMLERVAAEMEGPGFEGLLAAARQHLKRDL</sequence>
<accession>A0A6V8LXJ9</accession>
<keyword evidence="3" id="KW-0411">Iron-sulfur</keyword>
<keyword evidence="1" id="KW-0479">Metal-binding</keyword>
<evidence type="ECO:0000256" key="1">
    <source>
        <dbReference type="ARBA" id="ARBA00022723"/>
    </source>
</evidence>
<dbReference type="PROSITE" id="PS51379">
    <property type="entry name" value="4FE4S_FER_2"/>
    <property type="match status" value="1"/>
</dbReference>
<gene>
    <name evidence="5" type="primary">yhdN_2</name>
    <name evidence="5" type="ORF">NNJEOMEG_03170</name>
</gene>
<dbReference type="GO" id="GO:0051536">
    <property type="term" value="F:iron-sulfur cluster binding"/>
    <property type="evidence" value="ECO:0007669"/>
    <property type="project" value="UniProtKB-KW"/>
</dbReference>
<evidence type="ECO:0000313" key="6">
    <source>
        <dbReference type="Proteomes" id="UP000494245"/>
    </source>
</evidence>
<dbReference type="Pfam" id="PF00248">
    <property type="entry name" value="Aldo_ket_red"/>
    <property type="match status" value="1"/>
</dbReference>
<name>A0A6V8LXJ9_9BACT</name>
<dbReference type="Pfam" id="PF13187">
    <property type="entry name" value="Fer4_9"/>
    <property type="match status" value="1"/>
</dbReference>
<keyword evidence="6" id="KW-1185">Reference proteome</keyword>
<dbReference type="InterPro" id="IPR017900">
    <property type="entry name" value="4Fe4S_Fe_S_CS"/>
</dbReference>
<evidence type="ECO:0000313" key="5">
    <source>
        <dbReference type="EMBL" id="GFK95311.1"/>
    </source>
</evidence>
<keyword evidence="5" id="KW-0560">Oxidoreductase</keyword>
<protein>
    <submittedName>
        <fullName evidence="5">General stress protein 69</fullName>
        <ecNumber evidence="5">1.1.1.-</ecNumber>
    </submittedName>
</protein>
<dbReference type="InterPro" id="IPR023210">
    <property type="entry name" value="NADP_OxRdtase_dom"/>
</dbReference>
<dbReference type="PROSITE" id="PS00198">
    <property type="entry name" value="4FE4S_FER_1"/>
    <property type="match status" value="1"/>
</dbReference>
<dbReference type="PANTHER" id="PTHR43312">
    <property type="entry name" value="D-THREO-ALDOSE 1-DEHYDROGENASE"/>
    <property type="match status" value="1"/>
</dbReference>
<dbReference type="AlphaFoldDB" id="A0A6V8LXJ9"/>
<dbReference type="RefSeq" id="WP_173086219.1">
    <property type="nucleotide sequence ID" value="NZ_BLTE01000016.1"/>
</dbReference>
<dbReference type="PANTHER" id="PTHR43312:SF2">
    <property type="entry name" value="OXIDOREDUCTASE"/>
    <property type="match status" value="1"/>
</dbReference>
<evidence type="ECO:0000256" key="2">
    <source>
        <dbReference type="ARBA" id="ARBA00023004"/>
    </source>
</evidence>
<dbReference type="Gene3D" id="3.20.20.100">
    <property type="entry name" value="NADP-dependent oxidoreductase domain"/>
    <property type="match status" value="1"/>
</dbReference>
<reference evidence="5 6" key="2">
    <citation type="submission" date="2020-05" db="EMBL/GenBank/DDBJ databases">
        <title>Draft genome sequence of Desulfovibrio sp. strainFSS-1.</title>
        <authorList>
            <person name="Shimoshige H."/>
            <person name="Kobayashi H."/>
            <person name="Maekawa T."/>
        </authorList>
    </citation>
    <scope>NUCLEOTIDE SEQUENCE [LARGE SCALE GENOMIC DNA]</scope>
    <source>
        <strain evidence="5 6">SIID29052-01</strain>
    </source>
</reference>
<evidence type="ECO:0000256" key="3">
    <source>
        <dbReference type="ARBA" id="ARBA00023014"/>
    </source>
</evidence>
<dbReference type="CDD" id="cd19096">
    <property type="entry name" value="AKR_Fe-S_oxidoreductase"/>
    <property type="match status" value="1"/>
</dbReference>
<dbReference type="InterPro" id="IPR053135">
    <property type="entry name" value="AKR2_Oxidoreductase"/>
</dbReference>
<dbReference type="GO" id="GO:0046872">
    <property type="term" value="F:metal ion binding"/>
    <property type="evidence" value="ECO:0007669"/>
    <property type="project" value="UniProtKB-KW"/>
</dbReference>
<dbReference type="SUPFAM" id="SSF51430">
    <property type="entry name" value="NAD(P)-linked oxidoreductase"/>
    <property type="match status" value="1"/>
</dbReference>
<reference evidence="5 6" key="1">
    <citation type="submission" date="2020-04" db="EMBL/GenBank/DDBJ databases">
        <authorList>
            <consortium name="Desulfovibrio sp. FSS-1 genome sequencing consortium"/>
            <person name="Shimoshige H."/>
            <person name="Kobayashi H."/>
            <person name="Maekawa T."/>
        </authorList>
    </citation>
    <scope>NUCLEOTIDE SEQUENCE [LARGE SCALE GENOMIC DNA]</scope>
    <source>
        <strain evidence="5 6">SIID29052-01</strain>
    </source>
</reference>
<dbReference type="EMBL" id="BLTE01000016">
    <property type="protein sequence ID" value="GFK95311.1"/>
    <property type="molecule type" value="Genomic_DNA"/>
</dbReference>
<proteinExistence type="predicted"/>
<comment type="caution">
    <text evidence="5">The sequence shown here is derived from an EMBL/GenBank/DDBJ whole genome shotgun (WGS) entry which is preliminary data.</text>
</comment>
<keyword evidence="2" id="KW-0408">Iron</keyword>
<dbReference type="Proteomes" id="UP000494245">
    <property type="component" value="Unassembled WGS sequence"/>
</dbReference>
<evidence type="ECO:0000259" key="4">
    <source>
        <dbReference type="PROSITE" id="PS51379"/>
    </source>
</evidence>
<dbReference type="EC" id="1.1.1.-" evidence="5"/>